<dbReference type="InterPro" id="IPR007814">
    <property type="entry name" value="PaaA_PaaC"/>
</dbReference>
<dbReference type="Pfam" id="PF05138">
    <property type="entry name" value="PaaA_PaaC"/>
    <property type="match status" value="1"/>
</dbReference>
<dbReference type="InterPro" id="IPR052703">
    <property type="entry name" value="Aromatic_CoA_ox/epox"/>
</dbReference>
<name>L0A049_DEIPD</name>
<evidence type="ECO:0000313" key="1">
    <source>
        <dbReference type="EMBL" id="AFZ66395.1"/>
    </source>
</evidence>
<dbReference type="KEGG" id="dpd:Deipe_0820"/>
<proteinExistence type="predicted"/>
<accession>L0A049</accession>
<dbReference type="NCBIfam" id="TIGR02158">
    <property type="entry name" value="PA_CoA_Oxy3"/>
    <property type="match status" value="1"/>
</dbReference>
<dbReference type="InterPro" id="IPR011882">
    <property type="entry name" value="PaaC"/>
</dbReference>
<dbReference type="AlphaFoldDB" id="L0A049"/>
<dbReference type="InterPro" id="IPR009078">
    <property type="entry name" value="Ferritin-like_SF"/>
</dbReference>
<dbReference type="GO" id="GO:0010124">
    <property type="term" value="P:phenylacetate catabolic process"/>
    <property type="evidence" value="ECO:0007669"/>
    <property type="project" value="InterPro"/>
</dbReference>
<gene>
    <name evidence="1" type="ordered locus">Deipe_0820</name>
</gene>
<dbReference type="EMBL" id="CP003382">
    <property type="protein sequence ID" value="AFZ66395.1"/>
    <property type="molecule type" value="Genomic_DNA"/>
</dbReference>
<dbReference type="SUPFAM" id="SSF47240">
    <property type="entry name" value="Ferritin-like"/>
    <property type="match status" value="1"/>
</dbReference>
<dbReference type="Gene3D" id="1.20.1260.10">
    <property type="match status" value="1"/>
</dbReference>
<dbReference type="OrthoDB" id="9789947at2"/>
<protein>
    <submittedName>
        <fullName evidence="1">Phenylacetate-CoA oxygenase, PaaI subunit</fullName>
    </submittedName>
</protein>
<evidence type="ECO:0000313" key="2">
    <source>
        <dbReference type="Proteomes" id="UP000010467"/>
    </source>
</evidence>
<sequence>MTQTDILQLGSELRTALILKLTALADDELILSHRNSEWVGHAPILEEDIALANLVQDELGHAQVWLSLRAELDGSDPDALAYGRGAGEYRCAQLVELPRGDWAFTLLRQFLFDAYELVWLGAARESTYTPLSQAVQKIIREERFHLQHTRLWVERLGLGTEESRRRTQNALNELWPLCPQLFALLPGEDGLVKAGVLPSPESLFGQWQPLVAAHLEGCGLTLPTVGAREWSRERHTEHLAPMLAEMQEVARWDPSASEW</sequence>
<organism evidence="1 2">
    <name type="scientific">Deinococcus peraridilitoris (strain DSM 19664 / LMG 22246 / CIP 109416 / KR-200)</name>
    <dbReference type="NCBI Taxonomy" id="937777"/>
    <lineage>
        <taxon>Bacteria</taxon>
        <taxon>Thermotogati</taxon>
        <taxon>Deinococcota</taxon>
        <taxon>Deinococci</taxon>
        <taxon>Deinococcales</taxon>
        <taxon>Deinococcaceae</taxon>
        <taxon>Deinococcus</taxon>
    </lineage>
</organism>
<dbReference type="eggNOG" id="COG3396">
    <property type="taxonomic scope" value="Bacteria"/>
</dbReference>
<dbReference type="InterPro" id="IPR012347">
    <property type="entry name" value="Ferritin-like"/>
</dbReference>
<dbReference type="HOGENOM" id="CLU_070585_0_0_0"/>
<dbReference type="PIRSF" id="PIRSF037834">
    <property type="entry name" value="PA_CoA_Oase3"/>
    <property type="match status" value="1"/>
</dbReference>
<dbReference type="PATRIC" id="fig|937777.3.peg.826"/>
<reference evidence="2" key="1">
    <citation type="submission" date="2012-03" db="EMBL/GenBank/DDBJ databases">
        <title>Complete sequence of chromosome of Deinococcus peraridilitoris DSM 19664.</title>
        <authorList>
            <person name="Lucas S."/>
            <person name="Copeland A."/>
            <person name="Lapidus A."/>
            <person name="Glavina del Rio T."/>
            <person name="Dalin E."/>
            <person name="Tice H."/>
            <person name="Bruce D."/>
            <person name="Goodwin L."/>
            <person name="Pitluck S."/>
            <person name="Peters L."/>
            <person name="Mikhailova N."/>
            <person name="Lu M."/>
            <person name="Kyrpides N."/>
            <person name="Mavromatis K."/>
            <person name="Ivanova N."/>
            <person name="Brettin T."/>
            <person name="Detter J.C."/>
            <person name="Han C."/>
            <person name="Larimer F."/>
            <person name="Land M."/>
            <person name="Hauser L."/>
            <person name="Markowitz V."/>
            <person name="Cheng J.-F."/>
            <person name="Hugenholtz P."/>
            <person name="Woyke T."/>
            <person name="Wu D."/>
            <person name="Pukall R."/>
            <person name="Steenblock K."/>
            <person name="Brambilla E."/>
            <person name="Klenk H.-P."/>
            <person name="Eisen J.A."/>
        </authorList>
    </citation>
    <scope>NUCLEOTIDE SEQUENCE [LARGE SCALE GENOMIC DNA]</scope>
    <source>
        <strain evidence="2">DSM 19664 / LMG 22246 / CIP 109416 / KR-200</strain>
    </source>
</reference>
<dbReference type="PANTHER" id="PTHR30458:SF0">
    <property type="entry name" value="1,2-PHENYLACETYL-COA EPOXIDASE, SUBUNIT C"/>
    <property type="match status" value="1"/>
</dbReference>
<dbReference type="STRING" id="937777.Deipe_0820"/>
<dbReference type="GO" id="GO:0005829">
    <property type="term" value="C:cytosol"/>
    <property type="evidence" value="ECO:0007669"/>
    <property type="project" value="TreeGrafter"/>
</dbReference>
<dbReference type="RefSeq" id="WP_015234705.1">
    <property type="nucleotide sequence ID" value="NC_019793.1"/>
</dbReference>
<keyword evidence="2" id="KW-1185">Reference proteome</keyword>
<dbReference type="PANTHER" id="PTHR30458">
    <property type="entry name" value="PHENYLACETIC ACID DEGRADATION PROTEIN PAA"/>
    <property type="match status" value="1"/>
</dbReference>
<dbReference type="Proteomes" id="UP000010467">
    <property type="component" value="Chromosome"/>
</dbReference>